<keyword evidence="14" id="KW-0472">Membrane</keyword>
<dbReference type="FunFam" id="1.25.40.10:FF:000207">
    <property type="entry name" value="Small glutamine-rich tetratricopeptide repeat-containing protein"/>
    <property type="match status" value="1"/>
</dbReference>
<dbReference type="Gene3D" id="1.20.5.420">
    <property type="entry name" value="Immunoglobulin FC, subunit C"/>
    <property type="match status" value="1"/>
</dbReference>
<evidence type="ECO:0000256" key="3">
    <source>
        <dbReference type="ARBA" id="ARBA00008175"/>
    </source>
</evidence>
<evidence type="ECO:0000313" key="19">
    <source>
        <dbReference type="Proteomes" id="UP000249619"/>
    </source>
</evidence>
<feature type="region of interest" description="Disordered" evidence="16">
    <location>
        <begin position="562"/>
        <end position="597"/>
    </location>
</feature>
<feature type="repeat" description="TPR" evidence="15">
    <location>
        <begin position="596"/>
        <end position="629"/>
    </location>
</feature>
<comment type="similarity">
    <text evidence="2">Belongs to the TIM54 family.</text>
</comment>
<dbReference type="AlphaFoldDB" id="A0A364N426"/>
<evidence type="ECO:0000256" key="5">
    <source>
        <dbReference type="ARBA" id="ARBA00022448"/>
    </source>
</evidence>
<feature type="compositionally biased region" description="Low complexity" evidence="16">
    <location>
        <begin position="221"/>
        <end position="248"/>
    </location>
</feature>
<evidence type="ECO:0000256" key="13">
    <source>
        <dbReference type="ARBA" id="ARBA00023128"/>
    </source>
</evidence>
<feature type="region of interest" description="Disordered" evidence="16">
    <location>
        <begin position="211"/>
        <end position="271"/>
    </location>
</feature>
<dbReference type="PROSITE" id="PS50005">
    <property type="entry name" value="TPR"/>
    <property type="match status" value="1"/>
</dbReference>
<dbReference type="GO" id="GO:0015031">
    <property type="term" value="P:protein transport"/>
    <property type="evidence" value="ECO:0007669"/>
    <property type="project" value="UniProtKB-KW"/>
</dbReference>
<keyword evidence="9 15" id="KW-0802">TPR repeat</keyword>
<proteinExistence type="inferred from homology"/>
<dbReference type="GO" id="GO:0060090">
    <property type="term" value="F:molecular adaptor activity"/>
    <property type="evidence" value="ECO:0007669"/>
    <property type="project" value="TreeGrafter"/>
</dbReference>
<dbReference type="FunFam" id="1.10.260.100:FF:000011">
    <property type="entry name" value="TPR Domain containing protein"/>
    <property type="match status" value="1"/>
</dbReference>
<sequence length="831" mass="89639">MAEPDAKASPAGGAPTGSGKAPRPPNPVWRMMGLPNFRFKLPSRNWMIFLSITGSWTAAVMYDRRQKRRIQQKWATVVEHIAHEPLDVHQLPRKLTIFLSAPPMDGIVAARDHFHQYVKPILVAAALDWDAVEGRREGDVRAGLAERIRKLRKRRGEASAEPLEPGIPEELEGLRQRAGVSEWNGPGGDIIIGRHTWKEYVRGLHEGWLGPLDAPPEPEPVLETPTASNDTTPASADDASPSANADSSTPEHTEKSKEEEKKPKKNKQPAPFISTAEYQDATLSYNCPQALGPAAIIPFPHLLGFFNFPIRMYRFLNQRQAADVIGRETAAAVLGAYRPFETSSDASTMSEEPEQQRLLVHEEPDWHKTAKKREEGETKERVWLDEMVLDPRIAERMRRFALDAEVEERAKTIAIPAGKSWFSALWPEKKPKGAWEALGTSQLPRQLTEGSFESKCARFTPTTDNTLCAARNTCSRVYYEIKLAFQSKKRLALAILDFLQTSQTDGSVAPDDAEQLEVAANCIGEAFKVDLADEAAKKDAIGDQNLLAIYNVYEKLKGKTTATTEGASSAKEARPATPQTPAANAPGPGGPNKDEAERLKGLGNEAMKKKDYDGAVKHYTAALEVIPLNPIYLSNRAAAYSGQGKHELAKEDAEMAVAADPNYSKAWSRLGLAKYVLGDAKGAMEAYKSGMDAEGGGSEVMRRGYETAKKKVEEDGGDVGAADAPRGGGGGGGGMPDLSALAGMLGGGGGGGGGMPDLAGLMQNPMMRQMAQNLMSNPDMMSNLMSNPRIAEMAQQFGGGGGGGAGRGAGGGSGGMPNMQDLMNDPNLAEM</sequence>
<dbReference type="SMART" id="SM00028">
    <property type="entry name" value="TPR"/>
    <property type="match status" value="4"/>
</dbReference>
<evidence type="ECO:0000256" key="14">
    <source>
        <dbReference type="ARBA" id="ARBA00023136"/>
    </source>
</evidence>
<evidence type="ECO:0000256" key="10">
    <source>
        <dbReference type="ARBA" id="ARBA00022927"/>
    </source>
</evidence>
<keyword evidence="5" id="KW-0813">Transport</keyword>
<comment type="similarity">
    <text evidence="3">Belongs to the SGT family.</text>
</comment>
<gene>
    <name evidence="18" type="ORF">DDE83_004710</name>
</gene>
<keyword evidence="7" id="KW-0677">Repeat</keyword>
<keyword evidence="12" id="KW-0811">Translocation</keyword>
<evidence type="ECO:0000256" key="9">
    <source>
        <dbReference type="ARBA" id="ARBA00022803"/>
    </source>
</evidence>
<dbReference type="InterPro" id="IPR021056">
    <property type="entry name" value="Mt_import_IM_translocase_Tim54"/>
</dbReference>
<evidence type="ECO:0000256" key="7">
    <source>
        <dbReference type="ARBA" id="ARBA00022737"/>
    </source>
</evidence>
<evidence type="ECO:0000256" key="1">
    <source>
        <dbReference type="ARBA" id="ARBA00004434"/>
    </source>
</evidence>
<dbReference type="InterPro" id="IPR011990">
    <property type="entry name" value="TPR-like_helical_dom_sf"/>
</dbReference>
<dbReference type="Gene3D" id="1.10.260.100">
    <property type="match status" value="1"/>
</dbReference>
<keyword evidence="19" id="KW-1185">Reference proteome</keyword>
<evidence type="ECO:0000256" key="12">
    <source>
        <dbReference type="ARBA" id="ARBA00023010"/>
    </source>
</evidence>
<name>A0A364N426_STELY</name>
<comment type="caution">
    <text evidence="18">The sequence shown here is derived from an EMBL/GenBank/DDBJ whole genome shotgun (WGS) entry which is preliminary data.</text>
</comment>
<evidence type="ECO:0000256" key="15">
    <source>
        <dbReference type="PROSITE-ProRule" id="PRU00339"/>
    </source>
</evidence>
<dbReference type="GO" id="GO:0006620">
    <property type="term" value="P:post-translational protein targeting to endoplasmic reticulum membrane"/>
    <property type="evidence" value="ECO:0007669"/>
    <property type="project" value="TreeGrafter"/>
</dbReference>
<keyword evidence="10" id="KW-0653">Protein transport</keyword>
<dbReference type="InterPro" id="IPR032374">
    <property type="entry name" value="SGTA_dimer"/>
</dbReference>
<feature type="region of interest" description="Disordered" evidence="16">
    <location>
        <begin position="798"/>
        <end position="831"/>
    </location>
</feature>
<dbReference type="Pfam" id="PF11711">
    <property type="entry name" value="Tim54"/>
    <property type="match status" value="1"/>
</dbReference>
<feature type="domain" description="SGTA homodimerisation" evidence="17">
    <location>
        <begin position="487"/>
        <end position="552"/>
    </location>
</feature>
<dbReference type="EMBL" id="QGDH01000059">
    <property type="protein sequence ID" value="RAR11175.1"/>
    <property type="molecule type" value="Genomic_DNA"/>
</dbReference>
<keyword evidence="6" id="KW-0812">Transmembrane</keyword>
<dbReference type="Proteomes" id="UP000249619">
    <property type="component" value="Unassembled WGS sequence"/>
</dbReference>
<evidence type="ECO:0000259" key="17">
    <source>
        <dbReference type="Pfam" id="PF16546"/>
    </source>
</evidence>
<dbReference type="InterPro" id="IPR019734">
    <property type="entry name" value="TPR_rpt"/>
</dbReference>
<dbReference type="FunFam" id="1.20.5.420:FF:000005">
    <property type="entry name" value="Hsc70 cochaperone (SGT), putative"/>
    <property type="match status" value="1"/>
</dbReference>
<evidence type="ECO:0000256" key="11">
    <source>
        <dbReference type="ARBA" id="ARBA00022989"/>
    </source>
</evidence>
<feature type="compositionally biased region" description="Gly residues" evidence="16">
    <location>
        <begin position="798"/>
        <end position="815"/>
    </location>
</feature>
<feature type="compositionally biased region" description="Basic and acidic residues" evidence="16">
    <location>
        <begin position="249"/>
        <end position="262"/>
    </location>
</feature>
<keyword evidence="8" id="KW-0999">Mitochondrion inner membrane</keyword>
<feature type="region of interest" description="Disordered" evidence="16">
    <location>
        <begin position="1"/>
        <end position="26"/>
    </location>
</feature>
<evidence type="ECO:0000256" key="2">
    <source>
        <dbReference type="ARBA" id="ARBA00006355"/>
    </source>
</evidence>
<accession>A0A364N426</accession>
<dbReference type="Pfam" id="PF16546">
    <property type="entry name" value="SGTA_dimer"/>
    <property type="match status" value="1"/>
</dbReference>
<evidence type="ECO:0000256" key="16">
    <source>
        <dbReference type="SAM" id="MobiDB-lite"/>
    </source>
</evidence>
<dbReference type="Gene3D" id="1.25.40.10">
    <property type="entry name" value="Tetratricopeptide repeat domain"/>
    <property type="match status" value="1"/>
</dbReference>
<evidence type="ECO:0000256" key="6">
    <source>
        <dbReference type="ARBA" id="ARBA00022692"/>
    </source>
</evidence>
<dbReference type="PANTHER" id="PTHR45831:SF2">
    <property type="entry name" value="LD24721P"/>
    <property type="match status" value="1"/>
</dbReference>
<keyword evidence="11" id="KW-1133">Transmembrane helix</keyword>
<organism evidence="18 19">
    <name type="scientific">Stemphylium lycopersici</name>
    <name type="common">Tomato gray leaf spot disease fungus</name>
    <name type="synonym">Thyrospora lycopersici</name>
    <dbReference type="NCBI Taxonomy" id="183478"/>
    <lineage>
        <taxon>Eukaryota</taxon>
        <taxon>Fungi</taxon>
        <taxon>Dikarya</taxon>
        <taxon>Ascomycota</taxon>
        <taxon>Pezizomycotina</taxon>
        <taxon>Dothideomycetes</taxon>
        <taxon>Pleosporomycetidae</taxon>
        <taxon>Pleosporales</taxon>
        <taxon>Pleosporineae</taxon>
        <taxon>Pleosporaceae</taxon>
        <taxon>Stemphylium</taxon>
    </lineage>
</organism>
<evidence type="ECO:0000256" key="8">
    <source>
        <dbReference type="ARBA" id="ARBA00022792"/>
    </source>
</evidence>
<dbReference type="GO" id="GO:0005743">
    <property type="term" value="C:mitochondrial inner membrane"/>
    <property type="evidence" value="ECO:0007669"/>
    <property type="project" value="UniProtKB-SubCell"/>
</dbReference>
<dbReference type="InterPro" id="IPR047150">
    <property type="entry name" value="SGT"/>
</dbReference>
<evidence type="ECO:0000256" key="4">
    <source>
        <dbReference type="ARBA" id="ARBA00020796"/>
    </source>
</evidence>
<dbReference type="STRING" id="183478.A0A364N426"/>
<keyword evidence="13" id="KW-0496">Mitochondrion</keyword>
<feature type="compositionally biased region" description="Low complexity" evidence="16">
    <location>
        <begin position="7"/>
        <end position="21"/>
    </location>
</feature>
<protein>
    <recommendedName>
        <fullName evidence="4">Mitochondrial import inner membrane translocase subunit TIM54</fullName>
    </recommendedName>
</protein>
<dbReference type="SUPFAM" id="SSF48452">
    <property type="entry name" value="TPR-like"/>
    <property type="match status" value="1"/>
</dbReference>
<dbReference type="GO" id="GO:0072380">
    <property type="term" value="C:TRC complex"/>
    <property type="evidence" value="ECO:0007669"/>
    <property type="project" value="TreeGrafter"/>
</dbReference>
<evidence type="ECO:0000313" key="18">
    <source>
        <dbReference type="EMBL" id="RAR11175.1"/>
    </source>
</evidence>
<reference evidence="19" key="1">
    <citation type="submission" date="2018-05" db="EMBL/GenBank/DDBJ databases">
        <title>Draft genome sequence of Stemphylium lycopersici strain CIDEFI 213.</title>
        <authorList>
            <person name="Medina R."/>
            <person name="Franco M.E.E."/>
            <person name="Lucentini C.G."/>
            <person name="Saparrat M.C.N."/>
            <person name="Balatti P.A."/>
        </authorList>
    </citation>
    <scope>NUCLEOTIDE SEQUENCE [LARGE SCALE GENOMIC DNA]</scope>
    <source>
        <strain evidence="19">CIDEFI 213</strain>
    </source>
</reference>
<comment type="subcellular location">
    <subcellularLocation>
        <location evidence="1">Mitochondrion inner membrane</location>
        <topology evidence="1">Single-pass membrane protein</topology>
    </subcellularLocation>
</comment>
<dbReference type="PANTHER" id="PTHR45831">
    <property type="entry name" value="LD24721P"/>
    <property type="match status" value="1"/>
</dbReference>
<feature type="compositionally biased region" description="Low complexity" evidence="16">
    <location>
        <begin position="575"/>
        <end position="586"/>
    </location>
</feature>
<feature type="region of interest" description="Disordered" evidence="16">
    <location>
        <begin position="709"/>
        <end position="734"/>
    </location>
</feature>